<dbReference type="Gene3D" id="3.40.50.150">
    <property type="entry name" value="Vaccinia Virus protein VP39"/>
    <property type="match status" value="1"/>
</dbReference>
<evidence type="ECO:0000256" key="2">
    <source>
        <dbReference type="ARBA" id="ARBA00022679"/>
    </source>
</evidence>
<comment type="similarity">
    <text evidence="1">Belongs to the spermidine/spermine synthase family.</text>
</comment>
<name>A0A923M7Z4_9BURK</name>
<evidence type="ECO:0000313" key="7">
    <source>
        <dbReference type="Proteomes" id="UP000596827"/>
    </source>
</evidence>
<evidence type="ECO:0000313" key="6">
    <source>
        <dbReference type="EMBL" id="MBC5765675.1"/>
    </source>
</evidence>
<organism evidence="6 7">
    <name type="scientific">Ramlibacter albus</name>
    <dbReference type="NCBI Taxonomy" id="2079448"/>
    <lineage>
        <taxon>Bacteria</taxon>
        <taxon>Pseudomonadati</taxon>
        <taxon>Pseudomonadota</taxon>
        <taxon>Betaproteobacteria</taxon>
        <taxon>Burkholderiales</taxon>
        <taxon>Comamonadaceae</taxon>
        <taxon>Ramlibacter</taxon>
    </lineage>
</organism>
<evidence type="ECO:0000256" key="1">
    <source>
        <dbReference type="ARBA" id="ARBA00007867"/>
    </source>
</evidence>
<accession>A0A923M7Z4</accession>
<dbReference type="PANTHER" id="PTHR43317">
    <property type="entry name" value="THERMOSPERMINE SYNTHASE ACAULIS5"/>
    <property type="match status" value="1"/>
</dbReference>
<reference evidence="6" key="1">
    <citation type="submission" date="2020-08" db="EMBL/GenBank/DDBJ databases">
        <title>Ramlibacter sp. GTP1 16S ribosomal RNA gene genome sequencing and assembly.</title>
        <authorList>
            <person name="Kang M."/>
        </authorList>
    </citation>
    <scope>NUCLEOTIDE SEQUENCE</scope>
    <source>
        <strain evidence="6">GTP1</strain>
    </source>
</reference>
<gene>
    <name evidence="6" type="ORF">H8R02_14500</name>
</gene>
<keyword evidence="7" id="KW-1185">Reference proteome</keyword>
<dbReference type="InterPro" id="IPR029063">
    <property type="entry name" value="SAM-dependent_MTases_sf"/>
</dbReference>
<dbReference type="Pfam" id="PF01564">
    <property type="entry name" value="Spermine_synth"/>
    <property type="match status" value="1"/>
</dbReference>
<dbReference type="GO" id="GO:0006596">
    <property type="term" value="P:polyamine biosynthetic process"/>
    <property type="evidence" value="ECO:0007669"/>
    <property type="project" value="UniProtKB-UniRule"/>
</dbReference>
<sequence length="242" mass="27039">MEIEVTETQGLRLLKFGTRWCQGAMRIAAPDDLELEYAVRMSAWLLFHDLAALSGKHLVTLGLGAGSLTKFAHRILQMHATAVEIDARVIEICRTQFMVPADGERLRVVHADAAQFVADPANAGRFDVMQVDAYDADVEKPALDTEPFYANCRACLRECGTMAVNLIGRDLDVRESVARIRNALQPRTVWQFPPTEAGNVVVVAHCGEVPKEQVLATRAREIVRRWSLDAPGWLRMARRTIF</sequence>
<dbReference type="SUPFAM" id="SSF53335">
    <property type="entry name" value="S-adenosyl-L-methionine-dependent methyltransferases"/>
    <property type="match status" value="1"/>
</dbReference>
<feature type="active site" description="Proton acceptor" evidence="4">
    <location>
        <position position="132"/>
    </location>
</feature>
<evidence type="ECO:0000259" key="5">
    <source>
        <dbReference type="PROSITE" id="PS51006"/>
    </source>
</evidence>
<dbReference type="GO" id="GO:0016740">
    <property type="term" value="F:transferase activity"/>
    <property type="evidence" value="ECO:0007669"/>
    <property type="project" value="UniProtKB-UniRule"/>
</dbReference>
<dbReference type="Proteomes" id="UP000596827">
    <property type="component" value="Unassembled WGS sequence"/>
</dbReference>
<keyword evidence="2 4" id="KW-0808">Transferase</keyword>
<dbReference type="PROSITE" id="PS51006">
    <property type="entry name" value="PABS_2"/>
    <property type="match status" value="1"/>
</dbReference>
<keyword evidence="3 4" id="KW-0620">Polyamine biosynthesis</keyword>
<proteinExistence type="inferred from homology"/>
<protein>
    <submittedName>
        <fullName evidence="6">Spermidine synthase</fullName>
    </submittedName>
</protein>
<dbReference type="EMBL" id="JACORU010000005">
    <property type="protein sequence ID" value="MBC5765675.1"/>
    <property type="molecule type" value="Genomic_DNA"/>
</dbReference>
<dbReference type="AlphaFoldDB" id="A0A923M7Z4"/>
<comment type="caution">
    <text evidence="6">The sequence shown here is derived from an EMBL/GenBank/DDBJ whole genome shotgun (WGS) entry which is preliminary data.</text>
</comment>
<dbReference type="InterPro" id="IPR030374">
    <property type="entry name" value="PABS"/>
</dbReference>
<dbReference type="PANTHER" id="PTHR43317:SF1">
    <property type="entry name" value="THERMOSPERMINE SYNTHASE ACAULIS5"/>
    <property type="match status" value="1"/>
</dbReference>
<evidence type="ECO:0000256" key="3">
    <source>
        <dbReference type="ARBA" id="ARBA00023115"/>
    </source>
</evidence>
<dbReference type="RefSeq" id="WP_187082154.1">
    <property type="nucleotide sequence ID" value="NZ_JACORU010000005.1"/>
</dbReference>
<evidence type="ECO:0000256" key="4">
    <source>
        <dbReference type="PROSITE-ProRule" id="PRU00354"/>
    </source>
</evidence>
<feature type="domain" description="PABS" evidence="5">
    <location>
        <begin position="1"/>
        <end position="218"/>
    </location>
</feature>